<organism evidence="2 3">
    <name type="scientific">Hypsibius exemplaris</name>
    <name type="common">Freshwater tardigrade</name>
    <dbReference type="NCBI Taxonomy" id="2072580"/>
    <lineage>
        <taxon>Eukaryota</taxon>
        <taxon>Metazoa</taxon>
        <taxon>Ecdysozoa</taxon>
        <taxon>Tardigrada</taxon>
        <taxon>Eutardigrada</taxon>
        <taxon>Parachela</taxon>
        <taxon>Hypsibioidea</taxon>
        <taxon>Hypsibiidae</taxon>
        <taxon>Hypsibius</taxon>
    </lineage>
</organism>
<evidence type="ECO:0000313" key="2">
    <source>
        <dbReference type="EMBL" id="OQV12742.1"/>
    </source>
</evidence>
<proteinExistence type="predicted"/>
<feature type="compositionally biased region" description="Polar residues" evidence="1">
    <location>
        <begin position="1"/>
        <end position="16"/>
    </location>
</feature>
<dbReference type="EMBL" id="MTYJ01000137">
    <property type="protein sequence ID" value="OQV12742.1"/>
    <property type="molecule type" value="Genomic_DNA"/>
</dbReference>
<sequence length="136" mass="14467">MEGNLGSPSNTQTASTVRLRLSRHGERRPRPGRLGSALLHRKGRGLTVVTKNPANLRNIRAQLSTMIHGIYSDPEGARCDPQQSRPLPRVAVPFEDDARTDECSASLAAAHTGEVGSGYAVVAGTHTSAFTQASLP</sequence>
<evidence type="ECO:0000313" key="3">
    <source>
        <dbReference type="Proteomes" id="UP000192578"/>
    </source>
</evidence>
<gene>
    <name evidence="2" type="ORF">BV898_12973</name>
</gene>
<evidence type="ECO:0000256" key="1">
    <source>
        <dbReference type="SAM" id="MobiDB-lite"/>
    </source>
</evidence>
<dbReference type="Proteomes" id="UP000192578">
    <property type="component" value="Unassembled WGS sequence"/>
</dbReference>
<keyword evidence="3" id="KW-1185">Reference proteome</keyword>
<name>A0A1W0WC50_HYPEX</name>
<feature type="compositionally biased region" description="Basic residues" evidence="1">
    <location>
        <begin position="20"/>
        <end position="31"/>
    </location>
</feature>
<reference evidence="3" key="1">
    <citation type="submission" date="2017-01" db="EMBL/GenBank/DDBJ databases">
        <title>Comparative genomics of anhydrobiosis in the tardigrade Hypsibius dujardini.</title>
        <authorList>
            <person name="Yoshida Y."/>
            <person name="Koutsovoulos G."/>
            <person name="Laetsch D."/>
            <person name="Stevens L."/>
            <person name="Kumar S."/>
            <person name="Horikawa D."/>
            <person name="Ishino K."/>
            <person name="Komine S."/>
            <person name="Tomita M."/>
            <person name="Blaxter M."/>
            <person name="Arakawa K."/>
        </authorList>
    </citation>
    <scope>NUCLEOTIDE SEQUENCE [LARGE SCALE GENOMIC DNA]</scope>
    <source>
        <strain evidence="3">Z151</strain>
    </source>
</reference>
<dbReference type="AlphaFoldDB" id="A0A1W0WC50"/>
<comment type="caution">
    <text evidence="2">The sequence shown here is derived from an EMBL/GenBank/DDBJ whole genome shotgun (WGS) entry which is preliminary data.</text>
</comment>
<protein>
    <submittedName>
        <fullName evidence="2">Uncharacterized protein</fullName>
    </submittedName>
</protein>
<accession>A0A1W0WC50</accession>
<feature type="region of interest" description="Disordered" evidence="1">
    <location>
        <begin position="1"/>
        <end position="36"/>
    </location>
</feature>